<comment type="subcellular location">
    <subcellularLocation>
        <location evidence="1">Cell membrane</location>
        <topology evidence="1">Multi-pass membrane protein</topology>
    </subcellularLocation>
</comment>
<feature type="transmembrane region" description="Helical" evidence="6">
    <location>
        <begin position="52"/>
        <end position="76"/>
    </location>
</feature>
<comment type="caution">
    <text evidence="7">The sequence shown here is derived from an EMBL/GenBank/DDBJ whole genome shotgun (WGS) entry which is preliminary data.</text>
</comment>
<evidence type="ECO:0000256" key="1">
    <source>
        <dbReference type="ARBA" id="ARBA00004651"/>
    </source>
</evidence>
<keyword evidence="3 6" id="KW-0812">Transmembrane</keyword>
<evidence type="ECO:0000256" key="5">
    <source>
        <dbReference type="ARBA" id="ARBA00023136"/>
    </source>
</evidence>
<accession>A0A0L8AN85</accession>
<dbReference type="InterPro" id="IPR005495">
    <property type="entry name" value="LptG/LptF_permease"/>
</dbReference>
<keyword evidence="2" id="KW-1003">Cell membrane</keyword>
<reference evidence="8" key="1">
    <citation type="submission" date="2014-11" db="EMBL/GenBank/DDBJ databases">
        <title>Genome sequencing of Roseivirga sp. D-25.</title>
        <authorList>
            <person name="Selvaratnam C."/>
            <person name="Thevarajoo S."/>
            <person name="Goh K.M."/>
            <person name="Eee R."/>
            <person name="Chan K.-G."/>
            <person name="Chong C.S."/>
        </authorList>
    </citation>
    <scope>NUCLEOTIDE SEQUENCE [LARGE SCALE GENOMIC DNA]</scope>
    <source>
        <strain evidence="8">D-25</strain>
    </source>
</reference>
<feature type="transmembrane region" description="Helical" evidence="6">
    <location>
        <begin position="304"/>
        <end position="324"/>
    </location>
</feature>
<dbReference type="Proteomes" id="UP000036908">
    <property type="component" value="Unassembled WGS sequence"/>
</dbReference>
<dbReference type="GO" id="GO:0015920">
    <property type="term" value="P:lipopolysaccharide transport"/>
    <property type="evidence" value="ECO:0007669"/>
    <property type="project" value="TreeGrafter"/>
</dbReference>
<keyword evidence="8" id="KW-1185">Reference proteome</keyword>
<dbReference type="RefSeq" id="WP_053222688.1">
    <property type="nucleotide sequence ID" value="NZ_JSVA01000006.1"/>
</dbReference>
<feature type="transmembrane region" description="Helical" evidence="6">
    <location>
        <begin position="12"/>
        <end position="32"/>
    </location>
</feature>
<proteinExistence type="predicted"/>
<evidence type="ECO:0000313" key="7">
    <source>
        <dbReference type="EMBL" id="KOF03731.1"/>
    </source>
</evidence>
<dbReference type="AlphaFoldDB" id="A0A0L8AN85"/>
<dbReference type="PATRIC" id="fig|1566026.4.peg.2912"/>
<organism evidence="7 8">
    <name type="scientific">Roseivirga seohaensis subsp. aquiponti</name>
    <dbReference type="NCBI Taxonomy" id="1566026"/>
    <lineage>
        <taxon>Bacteria</taxon>
        <taxon>Pseudomonadati</taxon>
        <taxon>Bacteroidota</taxon>
        <taxon>Cytophagia</taxon>
        <taxon>Cytophagales</taxon>
        <taxon>Roseivirgaceae</taxon>
        <taxon>Roseivirga</taxon>
    </lineage>
</organism>
<gene>
    <name evidence="7" type="ORF">OB69_05440</name>
</gene>
<evidence type="ECO:0000256" key="6">
    <source>
        <dbReference type="SAM" id="Phobius"/>
    </source>
</evidence>
<feature type="transmembrane region" description="Helical" evidence="6">
    <location>
        <begin position="103"/>
        <end position="122"/>
    </location>
</feature>
<dbReference type="PANTHER" id="PTHR33529">
    <property type="entry name" value="SLR0882 PROTEIN-RELATED"/>
    <property type="match status" value="1"/>
</dbReference>
<evidence type="ECO:0000256" key="3">
    <source>
        <dbReference type="ARBA" id="ARBA00022692"/>
    </source>
</evidence>
<protein>
    <submittedName>
        <fullName evidence="7">Permease</fullName>
    </submittedName>
</protein>
<keyword evidence="5 6" id="KW-0472">Membrane</keyword>
<feature type="transmembrane region" description="Helical" evidence="6">
    <location>
        <begin position="276"/>
        <end position="297"/>
    </location>
</feature>
<dbReference type="EMBL" id="JSVA01000006">
    <property type="protein sequence ID" value="KOF03731.1"/>
    <property type="molecule type" value="Genomic_DNA"/>
</dbReference>
<evidence type="ECO:0000256" key="2">
    <source>
        <dbReference type="ARBA" id="ARBA00022475"/>
    </source>
</evidence>
<evidence type="ECO:0000256" key="4">
    <source>
        <dbReference type="ARBA" id="ARBA00022989"/>
    </source>
</evidence>
<dbReference type="GO" id="GO:0043190">
    <property type="term" value="C:ATP-binding cassette (ABC) transporter complex"/>
    <property type="evidence" value="ECO:0007669"/>
    <property type="project" value="TreeGrafter"/>
</dbReference>
<dbReference type="PANTHER" id="PTHR33529:SF8">
    <property type="entry name" value="PERMEASE, YJGP_YJGQ FAMILY"/>
    <property type="match status" value="1"/>
</dbReference>
<dbReference type="OrthoDB" id="9807977at2"/>
<evidence type="ECO:0000313" key="8">
    <source>
        <dbReference type="Proteomes" id="UP000036908"/>
    </source>
</evidence>
<feature type="transmembrane region" description="Helical" evidence="6">
    <location>
        <begin position="336"/>
        <end position="358"/>
    </location>
</feature>
<dbReference type="Pfam" id="PF03739">
    <property type="entry name" value="LptF_LptG"/>
    <property type="match status" value="1"/>
</dbReference>
<name>A0A0L8AN85_9BACT</name>
<sequence>MKILDKYILTKFLTTFLFVVGILVAIVLILTFSERNESFIKNEVGTWLIIKYFLYFAPYIANLITPITVFIAAVFVTSKMASHTEIVAILASGVSYPRMLKPFLTGAVIIAVISFVFTGWIIPEANKFRVKFEQQFFADKPYQYTGEDVHFKVSPTTYVYLRSYNSYRNSGRDFTLEEIVDKEMLYKISADEIFWDSTSTSWILRKWNLREFNELDEEFQYQSVNDTLIKINMSPDDFSSQTGLQETLTIPELYSYIDDLKLKGADNIPIYHIEKLIRFMSPFTAIILTFIGVILSSKKTRGGVGFQIALGFLLAFIYILLFIATKSIAEAGSMDALLAVWMPNIIFAMLGFSIYRFVPK</sequence>
<keyword evidence="4 6" id="KW-1133">Transmembrane helix</keyword>